<gene>
    <name evidence="2" type="ORF">JOE68_003924</name>
</gene>
<sequence length="270" mass="27827">MGSGSRSPSSSGACGPGSRPRHHGVEPLTVHIGLIGDGRRASGRETAGAPRRGPRNLRPLWTTRSAPRHPTRRTRAPRPRPVRAPGGARHRRRPAVGRRAADPPHQHGPGAPLGLAALLGPAAGADGAAGRRRREEQARGRPEPAHVSRRADEVHDPVVINATTAATRPLRGGPATTGPGPRSPAPGRAGRSPRAGRGERHGAAAAGHGVGRQRPAAVRAVRPHAAGAVRHVAPAARRAGVAPRRSARQAVAAPERHPVGSTAELCSPTP</sequence>
<reference evidence="2 3" key="1">
    <citation type="submission" date="2021-01" db="EMBL/GenBank/DDBJ databases">
        <title>Sequencing the genomes of 1000 actinobacteria strains.</title>
        <authorList>
            <person name="Klenk H.-P."/>
        </authorList>
    </citation>
    <scope>NUCLEOTIDE SEQUENCE [LARGE SCALE GENOMIC DNA]</scope>
    <source>
        <strain evidence="2 3">DSM 44581</strain>
    </source>
</reference>
<evidence type="ECO:0000313" key="3">
    <source>
        <dbReference type="Proteomes" id="UP001195724"/>
    </source>
</evidence>
<name>A0ABS2SBQ4_9PSEU</name>
<evidence type="ECO:0000313" key="2">
    <source>
        <dbReference type="EMBL" id="MBM7813059.1"/>
    </source>
</evidence>
<feature type="compositionally biased region" description="Low complexity" evidence="1">
    <location>
        <begin position="108"/>
        <end position="128"/>
    </location>
</feature>
<feature type="compositionally biased region" description="Low complexity" evidence="1">
    <location>
        <begin position="203"/>
        <end position="244"/>
    </location>
</feature>
<keyword evidence="3" id="KW-1185">Reference proteome</keyword>
<feature type="compositionally biased region" description="Low complexity" evidence="1">
    <location>
        <begin position="1"/>
        <end position="18"/>
    </location>
</feature>
<comment type="caution">
    <text evidence="2">The sequence shown here is derived from an EMBL/GenBank/DDBJ whole genome shotgun (WGS) entry which is preliminary data.</text>
</comment>
<dbReference type="Proteomes" id="UP001195724">
    <property type="component" value="Unassembled WGS sequence"/>
</dbReference>
<accession>A0ABS2SBQ4</accession>
<organism evidence="2 3">
    <name type="scientific">Saccharothrix algeriensis</name>
    <dbReference type="NCBI Taxonomy" id="173560"/>
    <lineage>
        <taxon>Bacteria</taxon>
        <taxon>Bacillati</taxon>
        <taxon>Actinomycetota</taxon>
        <taxon>Actinomycetes</taxon>
        <taxon>Pseudonocardiales</taxon>
        <taxon>Pseudonocardiaceae</taxon>
        <taxon>Saccharothrix</taxon>
    </lineage>
</organism>
<feature type="compositionally biased region" description="Basic and acidic residues" evidence="1">
    <location>
        <begin position="133"/>
        <end position="156"/>
    </location>
</feature>
<feature type="region of interest" description="Disordered" evidence="1">
    <location>
        <begin position="1"/>
        <end position="270"/>
    </location>
</feature>
<feature type="compositionally biased region" description="Low complexity" evidence="1">
    <location>
        <begin position="168"/>
        <end position="195"/>
    </location>
</feature>
<evidence type="ECO:0000256" key="1">
    <source>
        <dbReference type="SAM" id="MobiDB-lite"/>
    </source>
</evidence>
<dbReference type="EMBL" id="JAFBCL010000001">
    <property type="protein sequence ID" value="MBM7813059.1"/>
    <property type="molecule type" value="Genomic_DNA"/>
</dbReference>
<proteinExistence type="predicted"/>
<feature type="compositionally biased region" description="Basic residues" evidence="1">
    <location>
        <begin position="66"/>
        <end position="81"/>
    </location>
</feature>
<protein>
    <submittedName>
        <fullName evidence="2">Uncharacterized protein</fullName>
    </submittedName>
</protein>